<dbReference type="STRING" id="1555241.A0A4P9X6J3"/>
<evidence type="ECO:0000313" key="3">
    <source>
        <dbReference type="Proteomes" id="UP000274922"/>
    </source>
</evidence>
<feature type="compositionally biased region" description="Basic residues" evidence="1">
    <location>
        <begin position="496"/>
        <end position="511"/>
    </location>
</feature>
<feature type="compositionally biased region" description="Pro residues" evidence="1">
    <location>
        <begin position="300"/>
        <end position="314"/>
    </location>
</feature>
<name>A0A4P9X6J3_9FUNG</name>
<feature type="region of interest" description="Disordered" evidence="1">
    <location>
        <begin position="147"/>
        <end position="550"/>
    </location>
</feature>
<feature type="compositionally biased region" description="Low complexity" evidence="1">
    <location>
        <begin position="538"/>
        <end position="549"/>
    </location>
</feature>
<dbReference type="Proteomes" id="UP000274922">
    <property type="component" value="Unassembled WGS sequence"/>
</dbReference>
<protein>
    <submittedName>
        <fullName evidence="2">Uncharacterized protein</fullName>
    </submittedName>
</protein>
<keyword evidence="3" id="KW-1185">Reference proteome</keyword>
<feature type="compositionally biased region" description="Pro residues" evidence="1">
    <location>
        <begin position="384"/>
        <end position="393"/>
    </location>
</feature>
<evidence type="ECO:0000313" key="2">
    <source>
        <dbReference type="EMBL" id="RKP00817.1"/>
    </source>
</evidence>
<feature type="compositionally biased region" description="Low complexity" evidence="1">
    <location>
        <begin position="394"/>
        <end position="409"/>
    </location>
</feature>
<organism evidence="2 3">
    <name type="scientific">Caulochytrium protostelioides</name>
    <dbReference type="NCBI Taxonomy" id="1555241"/>
    <lineage>
        <taxon>Eukaryota</taxon>
        <taxon>Fungi</taxon>
        <taxon>Fungi incertae sedis</taxon>
        <taxon>Chytridiomycota</taxon>
        <taxon>Chytridiomycota incertae sedis</taxon>
        <taxon>Chytridiomycetes</taxon>
        <taxon>Caulochytriales</taxon>
        <taxon>Caulochytriaceae</taxon>
        <taxon>Caulochytrium</taxon>
    </lineage>
</organism>
<sequence length="782" mass="81773">MAPMAGPRLAASPPPDLVPVFVVQHPDQGQLLGIDGGHGRPIVRRLLDDTLNATQLLAACGVPPLAHAQHLRCLPTAWQFPLWSPPSTPSRPRHPDAADARLSFADLQGVWIPCDVLRSVLLPRLRQHGAMDLRVLHHVEHLASLPPPPPPITAAAATPVGSHPLHHASRAPHGPVPQGWTTPAHEPPAYGAYHPSSPPPSRAGSCPWPGPQGPAGREPRPHHAGAAVMGPGVLATPLATPTGMPGGTAARHGVHDDADDALSSPSLPWPQTSATDAMSPLPASAASQTAVPSAARGWPDRPPPPPPAHPPAHPPASEAPMPRDGADAVRGSGRPAADPACGRTDPGGVARRLWQDPHRRPPVPSASDPPVRAPVRAAAATLPLTPPGWPEPAPASASEAVPTPTGATPAPHPFAQPWTWPVSPDHAHAWSAPAPATGETALPPAAPWHPPFPPTAAAAADPAMAPPTTESDTETDARTATRAVDRHTAPPAPRSLRSRRSRAHRSRRASTRHGCVPRRESAEPPARRPTSPSPSPSPASTSTSASPRPCDLVVVDPAAYGAASSLMWSAQHDATGAWSTCQPTQTAESAESAESVAPSPSVSLASSGSGRSKEARTGVDPWKTVSPYPVRPAAPPRCRAIPRIHQTADAAPPASRHAWYGASLLLEQAFRIAPKDRDGHLETEVMAGRPWVADGDKTALEVLAPDVGDFGFLATASQDRHGRCDRRRLAPPRGAEDAGHGQGGTARLRRCPVLRSAADPDTATRLHEWLIWKGFVNHCLHT</sequence>
<proteinExistence type="predicted"/>
<reference evidence="3" key="1">
    <citation type="journal article" date="2018" name="Nat. Microbiol.">
        <title>Leveraging single-cell genomics to expand the fungal tree of life.</title>
        <authorList>
            <person name="Ahrendt S.R."/>
            <person name="Quandt C.A."/>
            <person name="Ciobanu D."/>
            <person name="Clum A."/>
            <person name="Salamov A."/>
            <person name="Andreopoulos B."/>
            <person name="Cheng J.F."/>
            <person name="Woyke T."/>
            <person name="Pelin A."/>
            <person name="Henrissat B."/>
            <person name="Reynolds N.K."/>
            <person name="Benny G.L."/>
            <person name="Smith M.E."/>
            <person name="James T.Y."/>
            <person name="Grigoriev I.V."/>
        </authorList>
    </citation>
    <scope>NUCLEOTIDE SEQUENCE [LARGE SCALE GENOMIC DNA]</scope>
    <source>
        <strain evidence="3">ATCC 52028</strain>
    </source>
</reference>
<gene>
    <name evidence="2" type="ORF">CXG81DRAFT_26482</name>
</gene>
<dbReference type="AlphaFoldDB" id="A0A4P9X6J3"/>
<accession>A0A4P9X6J3</accession>
<feature type="compositionally biased region" description="Basic and acidic residues" evidence="1">
    <location>
        <begin position="475"/>
        <end position="488"/>
    </location>
</feature>
<feature type="compositionally biased region" description="Low complexity" evidence="1">
    <location>
        <begin position="369"/>
        <end position="383"/>
    </location>
</feature>
<feature type="region of interest" description="Disordered" evidence="1">
    <location>
        <begin position="724"/>
        <end position="745"/>
    </location>
</feature>
<feature type="compositionally biased region" description="Low complexity" evidence="1">
    <location>
        <begin position="587"/>
        <end position="610"/>
    </location>
</feature>
<evidence type="ECO:0000256" key="1">
    <source>
        <dbReference type="SAM" id="MobiDB-lite"/>
    </source>
</evidence>
<feature type="region of interest" description="Disordered" evidence="1">
    <location>
        <begin position="579"/>
        <end position="637"/>
    </location>
</feature>
<dbReference type="EMBL" id="ML014197">
    <property type="protein sequence ID" value="RKP00817.1"/>
    <property type="molecule type" value="Genomic_DNA"/>
</dbReference>
<feature type="compositionally biased region" description="Pro residues" evidence="1">
    <location>
        <begin position="444"/>
        <end position="454"/>
    </location>
</feature>
<feature type="compositionally biased region" description="Basic and acidic residues" evidence="1">
    <location>
        <begin position="517"/>
        <end position="526"/>
    </location>
</feature>
<feature type="compositionally biased region" description="Low complexity" evidence="1">
    <location>
        <begin position="455"/>
        <end position="470"/>
    </location>
</feature>